<dbReference type="OrthoDB" id="1911388at2"/>
<evidence type="ECO:0008006" key="3">
    <source>
        <dbReference type="Google" id="ProtNLM"/>
    </source>
</evidence>
<name>A0A1V4SRX3_9CLOT</name>
<sequence length="141" mass="17606">MDFYYEDRFLIFKLKSKLHEKVILYNRNYRKHIKISHPDVSLKYIREILDDPDYVYKHSKNSKTYYYEKNYNNITYRVVISKYKKHVKCVITCYKVELNDRFTKKHALCVYDKEVYLKEKEIEEEFENNISYFYELFNIVE</sequence>
<protein>
    <recommendedName>
        <fullName evidence="3">Phage-Barnase-EndoU-ColicinE5/D-RelE like nuclease 3 domain-containing protein</fullName>
    </recommendedName>
</protein>
<reference evidence="1 2" key="1">
    <citation type="submission" date="2016-02" db="EMBL/GenBank/DDBJ databases">
        <title>Genome sequence of Clostridium thermobutyricum DSM 4928.</title>
        <authorList>
            <person name="Poehlein A."/>
            <person name="Daniel R."/>
        </authorList>
    </citation>
    <scope>NUCLEOTIDE SEQUENCE [LARGE SCALE GENOMIC DNA]</scope>
    <source>
        <strain evidence="1 2">DSM 4928</strain>
    </source>
</reference>
<accession>A0A1V4SRX3</accession>
<proteinExistence type="predicted"/>
<evidence type="ECO:0000313" key="1">
    <source>
        <dbReference type="EMBL" id="OPX46620.1"/>
    </source>
</evidence>
<evidence type="ECO:0000313" key="2">
    <source>
        <dbReference type="Proteomes" id="UP000191448"/>
    </source>
</evidence>
<gene>
    <name evidence="1" type="ORF">CLTHE_28410</name>
</gene>
<dbReference type="EMBL" id="LTAY01000081">
    <property type="protein sequence ID" value="OPX46620.1"/>
    <property type="molecule type" value="Genomic_DNA"/>
</dbReference>
<dbReference type="RefSeq" id="WP_080024022.1">
    <property type="nucleotide sequence ID" value="NZ_LTAY01000081.1"/>
</dbReference>
<dbReference type="AlphaFoldDB" id="A0A1V4SRX3"/>
<organism evidence="1 2">
    <name type="scientific">Clostridium thermobutyricum DSM 4928</name>
    <dbReference type="NCBI Taxonomy" id="1121339"/>
    <lineage>
        <taxon>Bacteria</taxon>
        <taxon>Bacillati</taxon>
        <taxon>Bacillota</taxon>
        <taxon>Clostridia</taxon>
        <taxon>Eubacteriales</taxon>
        <taxon>Clostridiaceae</taxon>
        <taxon>Clostridium</taxon>
    </lineage>
</organism>
<comment type="caution">
    <text evidence="1">The sequence shown here is derived from an EMBL/GenBank/DDBJ whole genome shotgun (WGS) entry which is preliminary data.</text>
</comment>
<dbReference type="Proteomes" id="UP000191448">
    <property type="component" value="Unassembled WGS sequence"/>
</dbReference>